<dbReference type="GO" id="GO:0005737">
    <property type="term" value="C:cytoplasm"/>
    <property type="evidence" value="ECO:0007669"/>
    <property type="project" value="UniProtKB-SubCell"/>
</dbReference>
<name>A0A9D1HMI5_9FIRM</name>
<comment type="caution">
    <text evidence="8">The sequence shown here is derived from an EMBL/GenBank/DDBJ whole genome shotgun (WGS) entry which is preliminary data.</text>
</comment>
<dbReference type="EMBL" id="DVMH01000027">
    <property type="protein sequence ID" value="HIU10658.1"/>
    <property type="molecule type" value="Genomic_DNA"/>
</dbReference>
<dbReference type="PANTHER" id="PTHR46111:SF1">
    <property type="entry name" value="RIBOSOMAL RNA SMALL SUBUNIT METHYLTRANSFERASE I"/>
    <property type="match status" value="1"/>
</dbReference>
<dbReference type="GO" id="GO:0070677">
    <property type="term" value="F:rRNA (cytosine-2'-O-)-methyltransferase activity"/>
    <property type="evidence" value="ECO:0007669"/>
    <property type="project" value="UniProtKB-UniRule"/>
</dbReference>
<dbReference type="Gene3D" id="3.30.950.10">
    <property type="entry name" value="Methyltransferase, Cobalt-precorrin-4 Transmethylase, Domain 2"/>
    <property type="match status" value="1"/>
</dbReference>
<dbReference type="PANTHER" id="PTHR46111">
    <property type="entry name" value="RIBOSOMAL RNA SMALL SUBUNIT METHYLTRANSFERASE I"/>
    <property type="match status" value="1"/>
</dbReference>
<comment type="catalytic activity">
    <reaction evidence="6">
        <text>cytidine(1402) in 16S rRNA + S-adenosyl-L-methionine = 2'-O-methylcytidine(1402) in 16S rRNA + S-adenosyl-L-homocysteine + H(+)</text>
        <dbReference type="Rhea" id="RHEA:42924"/>
        <dbReference type="Rhea" id="RHEA-COMP:10285"/>
        <dbReference type="Rhea" id="RHEA-COMP:10286"/>
        <dbReference type="ChEBI" id="CHEBI:15378"/>
        <dbReference type="ChEBI" id="CHEBI:57856"/>
        <dbReference type="ChEBI" id="CHEBI:59789"/>
        <dbReference type="ChEBI" id="CHEBI:74495"/>
        <dbReference type="ChEBI" id="CHEBI:82748"/>
        <dbReference type="EC" id="2.1.1.198"/>
    </reaction>
</comment>
<keyword evidence="5 6" id="KW-0949">S-adenosyl-L-methionine</keyword>
<dbReference type="NCBIfam" id="TIGR00096">
    <property type="entry name" value="16S rRNA (cytidine(1402)-2'-O)-methyltransferase"/>
    <property type="match status" value="1"/>
</dbReference>
<evidence type="ECO:0000256" key="4">
    <source>
        <dbReference type="ARBA" id="ARBA00022679"/>
    </source>
</evidence>
<dbReference type="EC" id="2.1.1.198" evidence="6"/>
<dbReference type="AlphaFoldDB" id="A0A9D1HMI5"/>
<comment type="similarity">
    <text evidence="6">Belongs to the methyltransferase superfamily. RsmI family.</text>
</comment>
<proteinExistence type="inferred from homology"/>
<dbReference type="HAMAP" id="MF_01877">
    <property type="entry name" value="16SrRNA_methyltr_I"/>
    <property type="match status" value="1"/>
</dbReference>
<reference evidence="8" key="1">
    <citation type="submission" date="2020-10" db="EMBL/GenBank/DDBJ databases">
        <authorList>
            <person name="Gilroy R."/>
        </authorList>
    </citation>
    <scope>NUCLEOTIDE SEQUENCE</scope>
    <source>
        <strain evidence="8">2830</strain>
    </source>
</reference>
<comment type="function">
    <text evidence="6">Catalyzes the 2'-O-methylation of the ribose of cytidine 1402 (C1402) in 16S rRNA.</text>
</comment>
<dbReference type="Pfam" id="PF00590">
    <property type="entry name" value="TP_methylase"/>
    <property type="match status" value="1"/>
</dbReference>
<dbReference type="Proteomes" id="UP000824124">
    <property type="component" value="Unassembled WGS sequence"/>
</dbReference>
<evidence type="ECO:0000259" key="7">
    <source>
        <dbReference type="Pfam" id="PF00590"/>
    </source>
</evidence>
<protein>
    <recommendedName>
        <fullName evidence="6">Ribosomal RNA small subunit methyltransferase I</fullName>
        <ecNumber evidence="6">2.1.1.198</ecNumber>
    </recommendedName>
    <alternativeName>
        <fullName evidence="6">16S rRNA 2'-O-ribose C1402 methyltransferase</fullName>
    </alternativeName>
    <alternativeName>
        <fullName evidence="6">rRNA (cytidine-2'-O-)-methyltransferase RsmI</fullName>
    </alternativeName>
</protein>
<dbReference type="PIRSF" id="PIRSF005917">
    <property type="entry name" value="MTase_YraL"/>
    <property type="match status" value="1"/>
</dbReference>
<evidence type="ECO:0000256" key="6">
    <source>
        <dbReference type="HAMAP-Rule" id="MF_01877"/>
    </source>
</evidence>
<sequence>MEEPKIKQKRGKLSLVATPIGNLADLSERQRDTLAAADLVAAEDTRHSGLLLAHLGLKKPLLSYYKHNEAGREEELLAKLAAGENIALISDAGTPGICDPGSSILLAAAQAGFEVDAIPGPCAAIQALVLSGLPTERFAFEGFLPRGKVKLEFLQKLAAEERTLVFYEAPHRLRETMQMLEEVFGGGRRMAVCRELTKKFQEVQRGTVAELAAVWQEREPRGEYVLVLEGCDEACHRPEVGEEQLKAELKRLLDGGMKHKAAAREIAARYSLPVSRVYALGLVLKRE</sequence>
<dbReference type="CDD" id="cd11648">
    <property type="entry name" value="RsmI"/>
    <property type="match status" value="1"/>
</dbReference>
<dbReference type="InterPro" id="IPR008189">
    <property type="entry name" value="rRNA_ssu_MeTfrase_I"/>
</dbReference>
<evidence type="ECO:0000313" key="8">
    <source>
        <dbReference type="EMBL" id="HIU10658.1"/>
    </source>
</evidence>
<dbReference type="Gene3D" id="3.40.1010.10">
    <property type="entry name" value="Cobalt-precorrin-4 Transmethylase, Domain 1"/>
    <property type="match status" value="1"/>
</dbReference>
<accession>A0A9D1HMI5</accession>
<dbReference type="InterPro" id="IPR018063">
    <property type="entry name" value="SAM_MeTrfase_RsmI_CS"/>
</dbReference>
<keyword evidence="2 6" id="KW-0698">rRNA processing</keyword>
<comment type="subcellular location">
    <subcellularLocation>
        <location evidence="6">Cytoplasm</location>
    </subcellularLocation>
</comment>
<evidence type="ECO:0000256" key="3">
    <source>
        <dbReference type="ARBA" id="ARBA00022603"/>
    </source>
</evidence>
<feature type="domain" description="Tetrapyrrole methylase" evidence="7">
    <location>
        <begin position="12"/>
        <end position="212"/>
    </location>
</feature>
<dbReference type="InterPro" id="IPR014777">
    <property type="entry name" value="4pyrrole_Mease_sub1"/>
</dbReference>
<reference evidence="8" key="2">
    <citation type="journal article" date="2021" name="PeerJ">
        <title>Extensive microbial diversity within the chicken gut microbiome revealed by metagenomics and culture.</title>
        <authorList>
            <person name="Gilroy R."/>
            <person name="Ravi A."/>
            <person name="Getino M."/>
            <person name="Pursley I."/>
            <person name="Horton D.L."/>
            <person name="Alikhan N.F."/>
            <person name="Baker D."/>
            <person name="Gharbi K."/>
            <person name="Hall N."/>
            <person name="Watson M."/>
            <person name="Adriaenssens E.M."/>
            <person name="Foster-Nyarko E."/>
            <person name="Jarju S."/>
            <person name="Secka A."/>
            <person name="Antonio M."/>
            <person name="Oren A."/>
            <person name="Chaudhuri R.R."/>
            <person name="La Ragione R."/>
            <person name="Hildebrand F."/>
            <person name="Pallen M.J."/>
        </authorList>
    </citation>
    <scope>NUCLEOTIDE SEQUENCE</scope>
    <source>
        <strain evidence="8">2830</strain>
    </source>
</reference>
<gene>
    <name evidence="6 8" type="primary">rsmI</name>
    <name evidence="8" type="ORF">IAB00_05395</name>
</gene>
<dbReference type="InterPro" id="IPR000878">
    <property type="entry name" value="4pyrrol_Mease"/>
</dbReference>
<keyword evidence="3 6" id="KW-0489">Methyltransferase</keyword>
<evidence type="ECO:0000313" key="9">
    <source>
        <dbReference type="Proteomes" id="UP000824124"/>
    </source>
</evidence>
<keyword evidence="1 6" id="KW-0963">Cytoplasm</keyword>
<dbReference type="InterPro" id="IPR014776">
    <property type="entry name" value="4pyrrole_Mease_sub2"/>
</dbReference>
<evidence type="ECO:0000256" key="1">
    <source>
        <dbReference type="ARBA" id="ARBA00022490"/>
    </source>
</evidence>
<organism evidence="8 9">
    <name type="scientific">Candidatus Avidehalobacter gallistercoris</name>
    <dbReference type="NCBI Taxonomy" id="2840694"/>
    <lineage>
        <taxon>Bacteria</taxon>
        <taxon>Bacillati</taxon>
        <taxon>Bacillota</taxon>
        <taxon>Clostridia</taxon>
        <taxon>Eubacteriales</taxon>
        <taxon>Peptococcaceae</taxon>
        <taxon>Peptococcaceae incertae sedis</taxon>
        <taxon>Candidatus Avidehalobacter</taxon>
    </lineage>
</organism>
<dbReference type="FunFam" id="3.30.950.10:FF:000002">
    <property type="entry name" value="Ribosomal RNA small subunit methyltransferase I"/>
    <property type="match status" value="1"/>
</dbReference>
<dbReference type="SUPFAM" id="SSF53790">
    <property type="entry name" value="Tetrapyrrole methylase"/>
    <property type="match status" value="1"/>
</dbReference>
<evidence type="ECO:0000256" key="5">
    <source>
        <dbReference type="ARBA" id="ARBA00022691"/>
    </source>
</evidence>
<dbReference type="PROSITE" id="PS01296">
    <property type="entry name" value="RSMI"/>
    <property type="match status" value="1"/>
</dbReference>
<evidence type="ECO:0000256" key="2">
    <source>
        <dbReference type="ARBA" id="ARBA00022552"/>
    </source>
</evidence>
<dbReference type="InterPro" id="IPR035996">
    <property type="entry name" value="4pyrrol_Methylase_sf"/>
</dbReference>
<keyword evidence="4 6" id="KW-0808">Transferase</keyword>